<comment type="caution">
    <text evidence="1">The sequence shown here is derived from an EMBL/GenBank/DDBJ whole genome shotgun (WGS) entry which is preliminary data.</text>
</comment>
<dbReference type="EMBL" id="JACIFP010000001">
    <property type="protein sequence ID" value="MBB4134634.1"/>
    <property type="molecule type" value="Genomic_DNA"/>
</dbReference>
<organism evidence="1 2">
    <name type="scientific">Gordonia humi</name>
    <dbReference type="NCBI Taxonomy" id="686429"/>
    <lineage>
        <taxon>Bacteria</taxon>
        <taxon>Bacillati</taxon>
        <taxon>Actinomycetota</taxon>
        <taxon>Actinomycetes</taxon>
        <taxon>Mycobacteriales</taxon>
        <taxon>Gordoniaceae</taxon>
        <taxon>Gordonia</taxon>
    </lineage>
</organism>
<gene>
    <name evidence="1" type="ORF">BKA16_001186</name>
</gene>
<name>A0A840EWF6_9ACTN</name>
<dbReference type="Proteomes" id="UP000551501">
    <property type="component" value="Unassembled WGS sequence"/>
</dbReference>
<accession>A0A840EWF6</accession>
<reference evidence="1 2" key="1">
    <citation type="submission" date="2020-08" db="EMBL/GenBank/DDBJ databases">
        <title>Sequencing the genomes of 1000 actinobacteria strains.</title>
        <authorList>
            <person name="Klenk H.-P."/>
        </authorList>
    </citation>
    <scope>NUCLEOTIDE SEQUENCE [LARGE SCALE GENOMIC DNA]</scope>
    <source>
        <strain evidence="1 2">DSM 45298</strain>
    </source>
</reference>
<protein>
    <submittedName>
        <fullName evidence="1">Uncharacterized protein</fullName>
    </submittedName>
</protein>
<evidence type="ECO:0000313" key="1">
    <source>
        <dbReference type="EMBL" id="MBB4134634.1"/>
    </source>
</evidence>
<dbReference type="AlphaFoldDB" id="A0A840EWF6"/>
<keyword evidence="2" id="KW-1185">Reference proteome</keyword>
<evidence type="ECO:0000313" key="2">
    <source>
        <dbReference type="Proteomes" id="UP000551501"/>
    </source>
</evidence>
<sequence>MLPRPQAGVDVSDGEHRVDGDGWVSTASYFNDVVGIGRSEQRVEKVDVVLDSASVRESNVFSVSGEECGRDCSLAICFICDCDRLSDSACVLDQRGCEVETVGECVAVGG</sequence>
<proteinExistence type="predicted"/>